<feature type="region of interest" description="Disordered" evidence="1">
    <location>
        <begin position="1"/>
        <end position="67"/>
    </location>
</feature>
<feature type="compositionally biased region" description="Basic residues" evidence="1">
    <location>
        <begin position="16"/>
        <end position="25"/>
    </location>
</feature>
<sequence length="111" mass="12362">DPYPWRRATSAAKSTRGAHHTRRRPANWSAPLGHTGVNATFPGQRVNGERGIGQSAGSGDTDHSQNGQIMTKDIKNMLDWLNRSWRHHLWNRKHSSQECLKPCASIDPGLA</sequence>
<comment type="caution">
    <text evidence="2">The sequence shown here is derived from an EMBL/GenBank/DDBJ whole genome shotgun (WGS) entry which is preliminary data.</text>
</comment>
<evidence type="ECO:0000256" key="1">
    <source>
        <dbReference type="SAM" id="MobiDB-lite"/>
    </source>
</evidence>
<name>A0A0F4YGT5_RASE3</name>
<accession>A0A0F4YGT5</accession>
<dbReference type="AlphaFoldDB" id="A0A0F4YGT5"/>
<protein>
    <submittedName>
        <fullName evidence="2">Uncharacterized protein</fullName>
    </submittedName>
</protein>
<keyword evidence="3" id="KW-1185">Reference proteome</keyword>
<dbReference type="Proteomes" id="UP000053958">
    <property type="component" value="Unassembled WGS sequence"/>
</dbReference>
<evidence type="ECO:0000313" key="2">
    <source>
        <dbReference type="EMBL" id="KKA17136.1"/>
    </source>
</evidence>
<dbReference type="GeneID" id="25321182"/>
<evidence type="ECO:0000313" key="3">
    <source>
        <dbReference type="Proteomes" id="UP000053958"/>
    </source>
</evidence>
<feature type="non-terminal residue" evidence="2">
    <location>
        <position position="1"/>
    </location>
</feature>
<organism evidence="2 3">
    <name type="scientific">Rasamsonia emersonii (strain ATCC 16479 / CBS 393.64 / IMI 116815)</name>
    <dbReference type="NCBI Taxonomy" id="1408163"/>
    <lineage>
        <taxon>Eukaryota</taxon>
        <taxon>Fungi</taxon>
        <taxon>Dikarya</taxon>
        <taxon>Ascomycota</taxon>
        <taxon>Pezizomycotina</taxon>
        <taxon>Eurotiomycetes</taxon>
        <taxon>Eurotiomycetidae</taxon>
        <taxon>Eurotiales</taxon>
        <taxon>Trichocomaceae</taxon>
        <taxon>Rasamsonia</taxon>
    </lineage>
</organism>
<dbReference type="EMBL" id="LASV01000712">
    <property type="protein sequence ID" value="KKA17136.1"/>
    <property type="molecule type" value="Genomic_DNA"/>
</dbReference>
<gene>
    <name evidence="2" type="ORF">T310_9242</name>
</gene>
<reference evidence="2 3" key="1">
    <citation type="submission" date="2015-04" db="EMBL/GenBank/DDBJ databases">
        <authorList>
            <person name="Heijne W.H."/>
            <person name="Fedorova N.D."/>
            <person name="Nierman W.C."/>
            <person name="Vollebregt A.W."/>
            <person name="Zhao Z."/>
            <person name="Wu L."/>
            <person name="Kumar M."/>
            <person name="Stam H."/>
            <person name="van den Berg M.A."/>
            <person name="Pel H.J."/>
        </authorList>
    </citation>
    <scope>NUCLEOTIDE SEQUENCE [LARGE SCALE GENOMIC DNA]</scope>
    <source>
        <strain evidence="2 3">CBS 393.64</strain>
    </source>
</reference>
<proteinExistence type="predicted"/>
<dbReference type="RefSeq" id="XP_013323748.1">
    <property type="nucleotide sequence ID" value="XM_013468294.1"/>
</dbReference>